<keyword evidence="8" id="KW-0349">Heme</keyword>
<dbReference type="GO" id="GO:0016020">
    <property type="term" value="C:membrane"/>
    <property type="evidence" value="ECO:0007669"/>
    <property type="project" value="UniProtKB-SubCell"/>
</dbReference>
<accession>A0A7R9KSD3</accession>
<dbReference type="InterPro" id="IPR001128">
    <property type="entry name" value="Cyt_P450"/>
</dbReference>
<dbReference type="PROSITE" id="PS00086">
    <property type="entry name" value="CYTOCHROME_P450"/>
    <property type="match status" value="2"/>
</dbReference>
<dbReference type="AlphaFoldDB" id="A0A7R9KSD3"/>
<dbReference type="EMBL" id="OC860362">
    <property type="protein sequence ID" value="CAD7628518.1"/>
    <property type="molecule type" value="Genomic_DNA"/>
</dbReference>
<dbReference type="OrthoDB" id="6513420at2759"/>
<comment type="similarity">
    <text evidence="3">Belongs to the cytochrome P450 family.</text>
</comment>
<evidence type="ECO:0000256" key="7">
    <source>
        <dbReference type="ARBA" id="ARBA00023136"/>
    </source>
</evidence>
<dbReference type="EMBL" id="CAJPIZ010005787">
    <property type="protein sequence ID" value="CAG2108948.1"/>
    <property type="molecule type" value="Genomic_DNA"/>
</dbReference>
<dbReference type="GO" id="GO:0005506">
    <property type="term" value="F:iron ion binding"/>
    <property type="evidence" value="ECO:0007669"/>
    <property type="project" value="InterPro"/>
</dbReference>
<dbReference type="GO" id="GO:0016705">
    <property type="term" value="F:oxidoreductase activity, acting on paired donors, with incorporation or reduction of molecular oxygen"/>
    <property type="evidence" value="ECO:0007669"/>
    <property type="project" value="InterPro"/>
</dbReference>
<evidence type="ECO:0000256" key="9">
    <source>
        <dbReference type="SAM" id="Phobius"/>
    </source>
</evidence>
<dbReference type="PRINTS" id="PR00385">
    <property type="entry name" value="P450"/>
</dbReference>
<evidence type="ECO:0000256" key="8">
    <source>
        <dbReference type="PIRSR" id="PIRSR602401-1"/>
    </source>
</evidence>
<dbReference type="PANTHER" id="PTHR24300:SF417">
    <property type="entry name" value="CYTOCHROME P450 508B1-RELATED"/>
    <property type="match status" value="1"/>
</dbReference>
<evidence type="ECO:0000256" key="3">
    <source>
        <dbReference type="ARBA" id="ARBA00010617"/>
    </source>
</evidence>
<name>A0A7R9KSD3_9ACAR</name>
<keyword evidence="6" id="KW-0560">Oxidoreductase</keyword>
<evidence type="ECO:0000256" key="2">
    <source>
        <dbReference type="ARBA" id="ARBA00004370"/>
    </source>
</evidence>
<proteinExistence type="inferred from homology"/>
<dbReference type="Gene3D" id="1.10.630.10">
    <property type="entry name" value="Cytochrome P450"/>
    <property type="match status" value="2"/>
</dbReference>
<keyword evidence="5 8" id="KW-0408">Iron</keyword>
<dbReference type="InterPro" id="IPR002401">
    <property type="entry name" value="Cyt_P450_E_grp-I"/>
</dbReference>
<comment type="cofactor">
    <cofactor evidence="1 8">
        <name>heme</name>
        <dbReference type="ChEBI" id="CHEBI:30413"/>
    </cofactor>
</comment>
<keyword evidence="9" id="KW-0812">Transmembrane</keyword>
<dbReference type="SUPFAM" id="SSF48264">
    <property type="entry name" value="Cytochrome P450"/>
    <property type="match status" value="2"/>
</dbReference>
<dbReference type="PRINTS" id="PR00463">
    <property type="entry name" value="EP450I"/>
</dbReference>
<keyword evidence="7 9" id="KW-0472">Membrane</keyword>
<dbReference type="FunFam" id="1.10.630.10:FF:000002">
    <property type="entry name" value="Cytochrome P450 1A1"/>
    <property type="match status" value="1"/>
</dbReference>
<dbReference type="InterPro" id="IPR017972">
    <property type="entry name" value="Cyt_P450_CS"/>
</dbReference>
<dbReference type="FunFam" id="1.10.630.10:FF:000094">
    <property type="entry name" value="cytochrome P450 2J6-like"/>
    <property type="match status" value="1"/>
</dbReference>
<evidence type="ECO:0008006" key="12">
    <source>
        <dbReference type="Google" id="ProtNLM"/>
    </source>
</evidence>
<gene>
    <name evidence="10" type="ORF">OSB1V03_LOCUS8939</name>
</gene>
<feature type="transmembrane region" description="Helical" evidence="9">
    <location>
        <begin position="499"/>
        <end position="522"/>
    </location>
</feature>
<evidence type="ECO:0000313" key="11">
    <source>
        <dbReference type="Proteomes" id="UP000759131"/>
    </source>
</evidence>
<keyword evidence="11" id="KW-1185">Reference proteome</keyword>
<dbReference type="PANTHER" id="PTHR24300">
    <property type="entry name" value="CYTOCHROME P450 508A4-RELATED"/>
    <property type="match status" value="1"/>
</dbReference>
<organism evidence="10">
    <name type="scientific">Medioppia subpectinata</name>
    <dbReference type="NCBI Taxonomy" id="1979941"/>
    <lineage>
        <taxon>Eukaryota</taxon>
        <taxon>Metazoa</taxon>
        <taxon>Ecdysozoa</taxon>
        <taxon>Arthropoda</taxon>
        <taxon>Chelicerata</taxon>
        <taxon>Arachnida</taxon>
        <taxon>Acari</taxon>
        <taxon>Acariformes</taxon>
        <taxon>Sarcoptiformes</taxon>
        <taxon>Oribatida</taxon>
        <taxon>Brachypylina</taxon>
        <taxon>Oppioidea</taxon>
        <taxon>Oppiidae</taxon>
        <taxon>Medioppia</taxon>
    </lineage>
</organism>
<dbReference type="GO" id="GO:0020037">
    <property type="term" value="F:heme binding"/>
    <property type="evidence" value="ECO:0007669"/>
    <property type="project" value="InterPro"/>
</dbReference>
<sequence length="939" mass="106001">MNELHKTYGPVYTMWLGWTPIVVISGMNLIKTAFNSKNNELMGRPKNSITETLLASGSDVAFTNHGPVWASLRRVAHSAVRKLAISEKLSDLVDDVVSETTDTMIKTHPIGTPFNPKSFIYANVFNIIASSAFGKRYKFGDKELKFLEQSFEDFRNNTNDLVICDRIPVLKKLPKYANILRKTLQTLKGLSGFVRQQYMDHLETHSSGVVNDFCDALIEAKEEAIQEAKESAAALIDTNLSLVIVNIFIAGSDTTQYTLRWILLLMANNTEMQIQMRDEIESVIGDRVATHEDRNECHFVNAFIAEVLRYRNVTPLGLPHVAMSDMQLDKYHIKEGAFVFGNLISVNRDPNLWPNPEVFDPKRFLTSNGKFVSNIPGFHPFGIGRRVCIGEKLALADLFFITVRLLKSTNECVLCQTSRAFIPSESDGAYKMLDQNYQHLINWLVTVGIGLITVYLVRFYVKVFSLPRGPFPLPVVGNALLFRNTKVNQFVTINELHQIYGPVFTLWIGGTPMVMIAGLNLIKTAFNSKHNELMGRPKTAFSEALLQSGSDVAFTDHGPVWASLRRVAHSAVRKLAISEKLSDLVDDVVDETVQTMKKTYPIGKPFNPKSFIYANVFNIIASSAFGKRYQFEDKELKYLEETFEYFRANSNALLICDRIPVLKLYPKYAKVFTKTMQTMRGLSVFARKQYMDHLKTHSSGVVNDFCDALIEAKKEAIQEAKESASDLTDKNLSLVIMDLFFAGSDTSQYMMRWILLLMANNTEMQIQMRDEIESVIGDRVATHEDRNECHFVNAFIAETLRYRGVAPIGIPHVAMCDMQLDKYHIKEGTFVMGNLLSVNRDPNLWPNPEVFDPKRFLTSDGKFVSNIPGFTPFGIGRRICLGEKLALADLFFITVRLLKSTNECVFALPTGDGSADLDPNPDILLLNTPKPYEIMLKTR</sequence>
<feature type="transmembrane region" description="Helical" evidence="9">
    <location>
        <begin position="12"/>
        <end position="34"/>
    </location>
</feature>
<dbReference type="Proteomes" id="UP000759131">
    <property type="component" value="Unassembled WGS sequence"/>
</dbReference>
<evidence type="ECO:0000313" key="10">
    <source>
        <dbReference type="EMBL" id="CAD7628518.1"/>
    </source>
</evidence>
<feature type="binding site" description="axial binding residue" evidence="8">
    <location>
        <position position="880"/>
    </location>
    <ligand>
        <name>heme</name>
        <dbReference type="ChEBI" id="CHEBI:30413"/>
    </ligand>
    <ligandPart>
        <name>Fe</name>
        <dbReference type="ChEBI" id="CHEBI:18248"/>
    </ligandPart>
</feature>
<keyword evidence="6" id="KW-0503">Monooxygenase</keyword>
<protein>
    <recommendedName>
        <fullName evidence="12">Cytochrome P450</fullName>
    </recommendedName>
</protein>
<evidence type="ECO:0000256" key="4">
    <source>
        <dbReference type="ARBA" id="ARBA00022723"/>
    </source>
</evidence>
<evidence type="ECO:0000256" key="1">
    <source>
        <dbReference type="ARBA" id="ARBA00001971"/>
    </source>
</evidence>
<dbReference type="GO" id="GO:0004497">
    <property type="term" value="F:monooxygenase activity"/>
    <property type="evidence" value="ECO:0007669"/>
    <property type="project" value="UniProtKB-KW"/>
</dbReference>
<comment type="subcellular location">
    <subcellularLocation>
        <location evidence="2">Membrane</location>
    </subcellularLocation>
</comment>
<dbReference type="InterPro" id="IPR036396">
    <property type="entry name" value="Cyt_P450_sf"/>
</dbReference>
<evidence type="ECO:0000256" key="5">
    <source>
        <dbReference type="ARBA" id="ARBA00023004"/>
    </source>
</evidence>
<keyword evidence="9" id="KW-1133">Transmembrane helix</keyword>
<dbReference type="Pfam" id="PF00067">
    <property type="entry name" value="p450"/>
    <property type="match status" value="2"/>
</dbReference>
<keyword evidence="4 8" id="KW-0479">Metal-binding</keyword>
<dbReference type="InterPro" id="IPR050182">
    <property type="entry name" value="Cytochrome_P450_fam2"/>
</dbReference>
<feature type="transmembrane region" description="Helical" evidence="9">
    <location>
        <begin position="440"/>
        <end position="461"/>
    </location>
</feature>
<reference evidence="10" key="1">
    <citation type="submission" date="2020-11" db="EMBL/GenBank/DDBJ databases">
        <authorList>
            <person name="Tran Van P."/>
        </authorList>
    </citation>
    <scope>NUCLEOTIDE SEQUENCE</scope>
</reference>
<evidence type="ECO:0000256" key="6">
    <source>
        <dbReference type="ARBA" id="ARBA00023033"/>
    </source>
</evidence>